<protein>
    <submittedName>
        <fullName evidence="2">Predicted protein</fullName>
    </submittedName>
</protein>
<dbReference type="AlphaFoldDB" id="D6ANE1"/>
<reference evidence="3" key="1">
    <citation type="submission" date="2008-10" db="EMBL/GenBank/DDBJ databases">
        <authorList>
            <person name="Molnar K."/>
        </authorList>
    </citation>
    <scope>NUCLEOTIDE SEQUENCE [LARGE SCALE GENOMIC DNA]</scope>
    <source>
        <strain evidence="3">NRRL 15998</strain>
    </source>
</reference>
<dbReference type="EMBL" id="DS999644">
    <property type="protein sequence ID" value="EFE75548.2"/>
    <property type="molecule type" value="Genomic_DNA"/>
</dbReference>
<sequence>MLFCHGIPRWASDGGEGMAERPEVRFRPVRPVSRARKAVAFLLGGAVWAAAGVIAVVLLGGSHIVRHLLLVTGVSWLVFGTALACGIVLRHREERRVPD</sequence>
<reference evidence="3" key="2">
    <citation type="submission" date="2008-12" db="EMBL/GenBank/DDBJ databases">
        <title>Annotation of Streptomyces roseosporus strain NRRL 15998.</title>
        <authorList>
            <consortium name="The Broad Institute Genome Sequencing Platform"/>
            <consortium name="Broad Institute Microbial Sequencing Center"/>
            <person name="Fischbach M."/>
            <person name="Ward D."/>
            <person name="Young S."/>
            <person name="Kodira C.D."/>
            <person name="Zeng Q."/>
            <person name="Koehrsen M."/>
            <person name="Godfrey P."/>
            <person name="Alvarado L."/>
            <person name="Berlin A.M."/>
            <person name="Borenstein D."/>
            <person name="Chen Z."/>
            <person name="Engels R."/>
            <person name="Freedman E."/>
            <person name="Gellesch M."/>
            <person name="Goldberg J."/>
            <person name="Griggs A."/>
            <person name="Gujja S."/>
            <person name="Heiman D.I."/>
            <person name="Hepburn T.A."/>
            <person name="Howarth C."/>
            <person name="Jen D."/>
            <person name="Larson L."/>
            <person name="Lewis B."/>
            <person name="Mehta T."/>
            <person name="Park D."/>
            <person name="Pearson M."/>
            <person name="Roberts A."/>
            <person name="Saif S."/>
            <person name="Shea T.D."/>
            <person name="Shenoy N."/>
            <person name="Sisk P."/>
            <person name="Stolte C."/>
            <person name="Sykes S.N."/>
            <person name="Walk T."/>
            <person name="White J."/>
            <person name="Yandava C."/>
            <person name="Straight P."/>
            <person name="Clardy J."/>
            <person name="Hung D."/>
            <person name="Kolter R."/>
            <person name="Mekalanos J."/>
            <person name="Walker S."/>
            <person name="Walsh C.T."/>
            <person name="Wieland B.L.C."/>
            <person name="Ilzarbe M."/>
            <person name="Galagan J."/>
            <person name="Nusbaum C."/>
            <person name="Birren B."/>
        </authorList>
    </citation>
    <scope>NUCLEOTIDE SEQUENCE [LARGE SCALE GENOMIC DNA]</scope>
    <source>
        <strain evidence="3">NRRL 15998</strain>
    </source>
</reference>
<feature type="transmembrane region" description="Helical" evidence="1">
    <location>
        <begin position="67"/>
        <end position="89"/>
    </location>
</feature>
<gene>
    <name evidence="2" type="ORF">SSGG_02915</name>
</gene>
<keyword evidence="1" id="KW-0472">Membrane</keyword>
<keyword evidence="1" id="KW-1133">Transmembrane helix</keyword>
<evidence type="ECO:0000313" key="3">
    <source>
        <dbReference type="Proteomes" id="UP000003986"/>
    </source>
</evidence>
<accession>D6ANE1</accession>
<name>D6ANE1_STRFL</name>
<dbReference type="Proteomes" id="UP000003986">
    <property type="component" value="Unassembled WGS sequence"/>
</dbReference>
<organism evidence="2 3">
    <name type="scientific">Streptomyces filamentosus NRRL 15998</name>
    <dbReference type="NCBI Taxonomy" id="457431"/>
    <lineage>
        <taxon>Bacteria</taxon>
        <taxon>Bacillati</taxon>
        <taxon>Actinomycetota</taxon>
        <taxon>Actinomycetes</taxon>
        <taxon>Kitasatosporales</taxon>
        <taxon>Streptomycetaceae</taxon>
        <taxon>Streptomyces</taxon>
    </lineage>
</organism>
<evidence type="ECO:0000313" key="2">
    <source>
        <dbReference type="EMBL" id="EFE75548.2"/>
    </source>
</evidence>
<proteinExistence type="predicted"/>
<feature type="transmembrane region" description="Helical" evidence="1">
    <location>
        <begin position="38"/>
        <end position="61"/>
    </location>
</feature>
<keyword evidence="1" id="KW-0812">Transmembrane</keyword>
<evidence type="ECO:0000256" key="1">
    <source>
        <dbReference type="SAM" id="Phobius"/>
    </source>
</evidence>